<gene>
    <name evidence="2" type="ORF">MNBD_ALPHA12-268</name>
</gene>
<proteinExistence type="predicted"/>
<accession>A0A3B0U1W7</accession>
<evidence type="ECO:0000259" key="1">
    <source>
        <dbReference type="Pfam" id="PF07796"/>
    </source>
</evidence>
<feature type="domain" description="DUF1638" evidence="1">
    <location>
        <begin position="42"/>
        <end position="198"/>
    </location>
</feature>
<dbReference type="EMBL" id="UOEO01000199">
    <property type="protein sequence ID" value="VAW22353.1"/>
    <property type="molecule type" value="Genomic_DNA"/>
</dbReference>
<name>A0A3B0U1W7_9ZZZZ</name>
<organism evidence="2">
    <name type="scientific">hydrothermal vent metagenome</name>
    <dbReference type="NCBI Taxonomy" id="652676"/>
    <lineage>
        <taxon>unclassified sequences</taxon>
        <taxon>metagenomes</taxon>
        <taxon>ecological metagenomes</taxon>
    </lineage>
</organism>
<reference evidence="2" key="1">
    <citation type="submission" date="2018-06" db="EMBL/GenBank/DDBJ databases">
        <authorList>
            <person name="Zhirakovskaya E."/>
        </authorList>
    </citation>
    <scope>NUCLEOTIDE SEQUENCE</scope>
</reference>
<dbReference type="InterPro" id="IPR012437">
    <property type="entry name" value="DUF1638"/>
</dbReference>
<dbReference type="Pfam" id="PF07796">
    <property type="entry name" value="DUF1638"/>
    <property type="match status" value="1"/>
</dbReference>
<protein>
    <recommendedName>
        <fullName evidence="1">DUF1638 domain-containing protein</fullName>
    </recommendedName>
</protein>
<dbReference type="AlphaFoldDB" id="A0A3B0U1W7"/>
<evidence type="ECO:0000313" key="2">
    <source>
        <dbReference type="EMBL" id="VAW22353.1"/>
    </source>
</evidence>
<sequence length="214" mass="23676">MPENAKIICPQRLGIVACGALAREIEQIIAANDLDHLVVRYLPAKLHNTPLDIPGAVAVELKKLAPDCDKLLVAYGDCGTAGKLDVVLEQFGATRLKGAHCYAFFSGLEKFDALHEASPGTFYLTDYLARQFDTLVYKPLGLERHPELLESYFSNYTRLLYLAQSDDPKLDAKARDAAKRLGLRFERLDTGFGLLETTLRQKAASAQQKQEHAA</sequence>